<protein>
    <submittedName>
        <fullName evidence="2">Uncharacterized protein</fullName>
    </submittedName>
</protein>
<reference evidence="2" key="1">
    <citation type="submission" date="2022-03" db="EMBL/GenBank/DDBJ databases">
        <title>Draft Genome Sequence of Firmicute Strain S0AB, a Heterotrophic Iron/Sulfur-Oxidizing Extreme Acidophile.</title>
        <authorList>
            <person name="Vergara E."/>
            <person name="Pakostova E."/>
            <person name="Johnson D.B."/>
            <person name="Holmes D.S."/>
        </authorList>
    </citation>
    <scope>NUCLEOTIDE SEQUENCE</scope>
    <source>
        <strain evidence="2">S0AB</strain>
    </source>
</reference>
<evidence type="ECO:0000313" key="3">
    <source>
        <dbReference type="Proteomes" id="UP001139263"/>
    </source>
</evidence>
<dbReference type="AlphaFoldDB" id="A0A9X2AFE9"/>
<dbReference type="Proteomes" id="UP001139263">
    <property type="component" value="Unassembled WGS sequence"/>
</dbReference>
<name>A0A9X2AFE9_9BACL</name>
<evidence type="ECO:0000256" key="1">
    <source>
        <dbReference type="SAM" id="MobiDB-lite"/>
    </source>
</evidence>
<feature type="region of interest" description="Disordered" evidence="1">
    <location>
        <begin position="222"/>
        <end position="250"/>
    </location>
</feature>
<keyword evidence="3" id="KW-1185">Reference proteome</keyword>
<dbReference type="RefSeq" id="WP_241715051.1">
    <property type="nucleotide sequence ID" value="NZ_JALBUF010000007.1"/>
</dbReference>
<accession>A0A9X2AFE9</accession>
<sequence>MHKRQQMTLSFTAIAIVLATLTPIAVYADARSHIEKHDSTIEHQIQSHPYTVSLKVYGTTDQKAHVKPMDTRQVVERYETMVAKARYQYAVAIEHARKDKLNGTVTYKTTLKITKYTLMQKLQSYMSSLRKGTPPERVLTELKGIPYTSQDVKKVGIFRASQQSADHMAFEYDQALHLLETKHIKHAAFIFRLKNFTNKAQNFINTLNMWTEVLNHDNQEHKKQNDELHHSTHATATVTIDSTTTLSNNE</sequence>
<comment type="caution">
    <text evidence="2">The sequence shown here is derived from an EMBL/GenBank/DDBJ whole genome shotgun (WGS) entry which is preliminary data.</text>
</comment>
<dbReference type="EMBL" id="JALBUF010000007">
    <property type="protein sequence ID" value="MCI0183986.1"/>
    <property type="molecule type" value="Genomic_DNA"/>
</dbReference>
<evidence type="ECO:0000313" key="2">
    <source>
        <dbReference type="EMBL" id="MCI0183986.1"/>
    </source>
</evidence>
<proteinExistence type="predicted"/>
<organism evidence="2 3">
    <name type="scientific">Sulfoacidibacillus ferrooxidans</name>
    <dbReference type="NCBI Taxonomy" id="2005001"/>
    <lineage>
        <taxon>Bacteria</taxon>
        <taxon>Bacillati</taxon>
        <taxon>Bacillota</taxon>
        <taxon>Bacilli</taxon>
        <taxon>Bacillales</taxon>
        <taxon>Alicyclobacillaceae</taxon>
        <taxon>Sulfoacidibacillus</taxon>
    </lineage>
</organism>
<feature type="compositionally biased region" description="Low complexity" evidence="1">
    <location>
        <begin position="233"/>
        <end position="250"/>
    </location>
</feature>
<gene>
    <name evidence="2" type="ORF">MM817_02278</name>
</gene>